<accession>A0A1L5PCL6</accession>
<organism evidence="1 2">
    <name type="scientific">Rhizobium etli 8C-3</name>
    <dbReference type="NCBI Taxonomy" id="538025"/>
    <lineage>
        <taxon>Bacteria</taxon>
        <taxon>Pseudomonadati</taxon>
        <taxon>Pseudomonadota</taxon>
        <taxon>Alphaproteobacteria</taxon>
        <taxon>Hyphomicrobiales</taxon>
        <taxon>Rhizobiaceae</taxon>
        <taxon>Rhizobium/Agrobacterium group</taxon>
        <taxon>Rhizobium</taxon>
    </lineage>
</organism>
<evidence type="ECO:0000313" key="1">
    <source>
        <dbReference type="EMBL" id="APO77736.1"/>
    </source>
</evidence>
<dbReference type="AlphaFoldDB" id="A0A1L5PCL6"/>
<geneLocation type="plasmid" evidence="2">
    <name>prsp8c3b</name>
</geneLocation>
<sequence length="74" mass="7638">MIGAAFEETTLCGRLMFHLFAALANSGVIWSESGPVPARRNVVGAAAAAADKLARASSGGWPQSARGHRTLRGS</sequence>
<keyword evidence="1" id="KW-0614">Plasmid</keyword>
<name>A0A1L5PCL6_RHIET</name>
<proteinExistence type="predicted"/>
<dbReference type="EMBL" id="CP017243">
    <property type="protein sequence ID" value="APO77736.1"/>
    <property type="molecule type" value="Genomic_DNA"/>
</dbReference>
<dbReference type="Proteomes" id="UP000185109">
    <property type="component" value="Plasmid pRsp8C3b"/>
</dbReference>
<evidence type="ECO:0000313" key="2">
    <source>
        <dbReference type="Proteomes" id="UP000185109"/>
    </source>
</evidence>
<gene>
    <name evidence="1" type="ORF">AM571_PB00459</name>
</gene>
<reference evidence="1 2" key="1">
    <citation type="submission" date="2016-09" db="EMBL/GenBank/DDBJ databases">
        <title>The complete genome sequences of Rhizobium gallicum, symbiovars gallicum and phaseoli, symbionts associated to common bean (Phaseolus vulgaris).</title>
        <authorList>
            <person name="Bustos P."/>
            <person name="Santamaria R.I."/>
            <person name="Perez-Carrascal O.M."/>
            <person name="Juarez S."/>
            <person name="Lozano L."/>
            <person name="Martinez-Flores I."/>
            <person name="Martinez-Romero E."/>
            <person name="Cevallos M."/>
            <person name="Romero D."/>
            <person name="Davila G."/>
            <person name="Gonzalez V."/>
        </authorList>
    </citation>
    <scope>NUCLEOTIDE SEQUENCE [LARGE SCALE GENOMIC DNA]</scope>
    <source>
        <strain evidence="1 2">8C-3</strain>
        <plasmid evidence="2">Plasmid prsp8c3b</plasmid>
    </source>
</reference>
<protein>
    <submittedName>
        <fullName evidence="1">Uncharacterized protein</fullName>
    </submittedName>
</protein>